<organism evidence="1 2">
    <name type="scientific">Actinoallomurus iriomotensis</name>
    <dbReference type="NCBI Taxonomy" id="478107"/>
    <lineage>
        <taxon>Bacteria</taxon>
        <taxon>Bacillati</taxon>
        <taxon>Actinomycetota</taxon>
        <taxon>Actinomycetes</taxon>
        <taxon>Streptosporangiales</taxon>
        <taxon>Thermomonosporaceae</taxon>
        <taxon>Actinoallomurus</taxon>
    </lineage>
</organism>
<proteinExistence type="predicted"/>
<comment type="caution">
    <text evidence="1">The sequence shown here is derived from an EMBL/GenBank/DDBJ whole genome shotgun (WGS) entry which is preliminary data.</text>
</comment>
<sequence length="133" mass="14932">MPVLLKRIYLEVADGGFGRWGQALFLAGDDPYQFSDSGHLVEEYLSWIEGGPERGFVHPPAVVPLLTWGCAIWSLVDYSTPEGRMWGWDPNGCCLRHGLFPEDRTLAERLTDWLDGNDHDLPHPSIQTPPPTC</sequence>
<dbReference type="EMBL" id="BSTK01000004">
    <property type="protein sequence ID" value="GLY85460.1"/>
    <property type="molecule type" value="Genomic_DNA"/>
</dbReference>
<name>A0A9W6VZ21_9ACTN</name>
<evidence type="ECO:0000313" key="2">
    <source>
        <dbReference type="Proteomes" id="UP001165074"/>
    </source>
</evidence>
<keyword evidence="2" id="KW-1185">Reference proteome</keyword>
<evidence type="ECO:0008006" key="3">
    <source>
        <dbReference type="Google" id="ProtNLM"/>
    </source>
</evidence>
<accession>A0A9W6VZ21</accession>
<dbReference type="Proteomes" id="UP001165074">
    <property type="component" value="Unassembled WGS sequence"/>
</dbReference>
<evidence type="ECO:0000313" key="1">
    <source>
        <dbReference type="EMBL" id="GLY85460.1"/>
    </source>
</evidence>
<dbReference type="AlphaFoldDB" id="A0A9W6VZ21"/>
<dbReference type="RefSeq" id="WP_285572367.1">
    <property type="nucleotide sequence ID" value="NZ_BSTK01000004.1"/>
</dbReference>
<reference evidence="1" key="1">
    <citation type="submission" date="2023-03" db="EMBL/GenBank/DDBJ databases">
        <title>Actinoallomurus iriomotensis NBRC 103684.</title>
        <authorList>
            <person name="Ichikawa N."/>
            <person name="Sato H."/>
            <person name="Tonouchi N."/>
        </authorList>
    </citation>
    <scope>NUCLEOTIDE SEQUENCE</scope>
    <source>
        <strain evidence="1">NBRC 103684</strain>
    </source>
</reference>
<protein>
    <recommendedName>
        <fullName evidence="3">Knr4/Smi1-like domain-containing protein</fullName>
    </recommendedName>
</protein>
<gene>
    <name evidence="1" type="ORF">Airi02_033890</name>
</gene>